<dbReference type="AlphaFoldDB" id="A0A0A2TE01"/>
<evidence type="ECO:0000313" key="1">
    <source>
        <dbReference type="EMBL" id="KGP74072.1"/>
    </source>
</evidence>
<organism evidence="1 2">
    <name type="scientific">Pontibacillus yanchengensis Y32</name>
    <dbReference type="NCBI Taxonomy" id="1385514"/>
    <lineage>
        <taxon>Bacteria</taxon>
        <taxon>Bacillati</taxon>
        <taxon>Bacillota</taxon>
        <taxon>Bacilli</taxon>
        <taxon>Bacillales</taxon>
        <taxon>Bacillaceae</taxon>
        <taxon>Pontibacillus</taxon>
    </lineage>
</organism>
<dbReference type="OrthoDB" id="2376915at2"/>
<name>A0A0A2TE01_9BACI</name>
<reference evidence="1 2" key="1">
    <citation type="journal article" date="2015" name="Stand. Genomic Sci.">
        <title>High quality draft genome sequence of the moderately halophilic bacterium Pontibacillus yanchengensis Y32(T) and comparison among Pontibacillus genomes.</title>
        <authorList>
            <person name="Huang J."/>
            <person name="Qiao Z.X."/>
            <person name="Tang J.W."/>
            <person name="Wang G."/>
        </authorList>
    </citation>
    <scope>NUCLEOTIDE SEQUENCE [LARGE SCALE GENOMIC DNA]</scope>
    <source>
        <strain evidence="1 2">Y32</strain>
    </source>
</reference>
<keyword evidence="2" id="KW-1185">Reference proteome</keyword>
<proteinExistence type="predicted"/>
<dbReference type="STRING" id="1385514.N782_17185"/>
<dbReference type="EMBL" id="AVBF01000005">
    <property type="protein sequence ID" value="KGP74072.1"/>
    <property type="molecule type" value="Genomic_DNA"/>
</dbReference>
<accession>A0A0A2TE01</accession>
<sequence length="96" mass="10731">MDCPSPNFFIGTIRIGTVEGASCVNFGNNAPSHFESYKKHSQGFGSITGDGNKTEGVRSLLQDAAFMDMMTNQGPKSEQPEWVQQWMKKKMEEEHD</sequence>
<gene>
    <name evidence="1" type="ORF">N782_17185</name>
</gene>
<dbReference type="eggNOG" id="ENOG503339I">
    <property type="taxonomic scope" value="Bacteria"/>
</dbReference>
<protein>
    <submittedName>
        <fullName evidence="1">Uncharacterized protein</fullName>
    </submittedName>
</protein>
<comment type="caution">
    <text evidence="1">The sequence shown here is derived from an EMBL/GenBank/DDBJ whole genome shotgun (WGS) entry which is preliminary data.</text>
</comment>
<dbReference type="Proteomes" id="UP000030147">
    <property type="component" value="Unassembled WGS sequence"/>
</dbReference>
<dbReference type="RefSeq" id="WP_036816023.1">
    <property type="nucleotide sequence ID" value="NZ_AVBF01000005.1"/>
</dbReference>
<evidence type="ECO:0000313" key="2">
    <source>
        <dbReference type="Proteomes" id="UP000030147"/>
    </source>
</evidence>